<evidence type="ECO:0000256" key="1">
    <source>
        <dbReference type="SAM" id="MobiDB-lite"/>
    </source>
</evidence>
<keyword evidence="3" id="KW-1185">Reference proteome</keyword>
<name>A0ABR2E0B1_9ROSI</name>
<dbReference type="PANTHER" id="PTHR36801:SF3">
    <property type="entry name" value="OS06G0150300 PROTEIN"/>
    <property type="match status" value="1"/>
</dbReference>
<reference evidence="2 3" key="1">
    <citation type="journal article" date="2024" name="G3 (Bethesda)">
        <title>Genome assembly of Hibiscus sabdariffa L. provides insights into metabolisms of medicinal natural products.</title>
        <authorList>
            <person name="Kim T."/>
        </authorList>
    </citation>
    <scope>NUCLEOTIDE SEQUENCE [LARGE SCALE GENOMIC DNA]</scope>
    <source>
        <strain evidence="2">TK-2024</strain>
        <tissue evidence="2">Old leaves</tissue>
    </source>
</reference>
<evidence type="ECO:0000313" key="2">
    <source>
        <dbReference type="EMBL" id="KAK8550407.1"/>
    </source>
</evidence>
<feature type="compositionally biased region" description="Polar residues" evidence="1">
    <location>
        <begin position="74"/>
        <end position="93"/>
    </location>
</feature>
<dbReference type="PANTHER" id="PTHR36801">
    <property type="entry name" value="OS06G0150200 PROTEIN"/>
    <property type="match status" value="1"/>
</dbReference>
<organism evidence="2 3">
    <name type="scientific">Hibiscus sabdariffa</name>
    <name type="common">roselle</name>
    <dbReference type="NCBI Taxonomy" id="183260"/>
    <lineage>
        <taxon>Eukaryota</taxon>
        <taxon>Viridiplantae</taxon>
        <taxon>Streptophyta</taxon>
        <taxon>Embryophyta</taxon>
        <taxon>Tracheophyta</taxon>
        <taxon>Spermatophyta</taxon>
        <taxon>Magnoliopsida</taxon>
        <taxon>eudicotyledons</taxon>
        <taxon>Gunneridae</taxon>
        <taxon>Pentapetalae</taxon>
        <taxon>rosids</taxon>
        <taxon>malvids</taxon>
        <taxon>Malvales</taxon>
        <taxon>Malvaceae</taxon>
        <taxon>Malvoideae</taxon>
        <taxon>Hibiscus</taxon>
    </lineage>
</organism>
<comment type="caution">
    <text evidence="2">The sequence shown here is derived from an EMBL/GenBank/DDBJ whole genome shotgun (WGS) entry which is preliminary data.</text>
</comment>
<feature type="region of interest" description="Disordered" evidence="1">
    <location>
        <begin position="63"/>
        <end position="93"/>
    </location>
</feature>
<feature type="compositionally biased region" description="Basic and acidic residues" evidence="1">
    <location>
        <begin position="29"/>
        <end position="43"/>
    </location>
</feature>
<sequence>MWMTATIAMFTGLCGFRRKRSPALSPPELAEKSDTQTEPEKSEQTTIIDTPTTEFGTEQMMSKELPLPPGLRTCRSSNNFTDKSESTPKVSTALSSKHIKSVSVRLRYKKKRSKDEDSIWKKTIILGGRCRISDDNDDAVIFTGKRDTVLAYHPRTLSTIAVSRTGLKNKIGKFLEGIPAKNKTFPSKG</sequence>
<feature type="region of interest" description="Disordered" evidence="1">
    <location>
        <begin position="21"/>
        <end position="50"/>
    </location>
</feature>
<dbReference type="EMBL" id="JBBPBM010000020">
    <property type="protein sequence ID" value="KAK8550407.1"/>
    <property type="molecule type" value="Genomic_DNA"/>
</dbReference>
<protein>
    <submittedName>
        <fullName evidence="2">Uncharacterized protein</fullName>
    </submittedName>
</protein>
<evidence type="ECO:0000313" key="3">
    <source>
        <dbReference type="Proteomes" id="UP001472677"/>
    </source>
</evidence>
<proteinExistence type="predicted"/>
<dbReference type="Proteomes" id="UP001472677">
    <property type="component" value="Unassembled WGS sequence"/>
</dbReference>
<accession>A0ABR2E0B1</accession>
<gene>
    <name evidence="2" type="ORF">V6N12_039118</name>
</gene>